<accession>A0A0B1T2L0</accession>
<dbReference type="GO" id="GO:0004252">
    <property type="term" value="F:serine-type endopeptidase activity"/>
    <property type="evidence" value="ECO:0007669"/>
    <property type="project" value="InterPro"/>
</dbReference>
<dbReference type="InterPro" id="IPR043504">
    <property type="entry name" value="Peptidase_S1_PA_chymotrypsin"/>
</dbReference>
<keyword evidence="4" id="KW-1015">Disulfide bond</keyword>
<dbReference type="Gene3D" id="2.40.10.10">
    <property type="entry name" value="Trypsin-like serine proteases"/>
    <property type="match status" value="1"/>
</dbReference>
<dbReference type="PANTHER" id="PTHR24276:SF91">
    <property type="entry name" value="AT26814P-RELATED"/>
    <property type="match status" value="1"/>
</dbReference>
<evidence type="ECO:0000256" key="1">
    <source>
        <dbReference type="ARBA" id="ARBA00022670"/>
    </source>
</evidence>
<dbReference type="Pfam" id="PF00089">
    <property type="entry name" value="Trypsin"/>
    <property type="match status" value="1"/>
</dbReference>
<evidence type="ECO:0000256" key="5">
    <source>
        <dbReference type="SAM" id="SignalP"/>
    </source>
</evidence>
<protein>
    <recommendedName>
        <fullName evidence="6">Peptidase S1 domain-containing protein</fullName>
    </recommendedName>
</protein>
<dbReference type="InterPro" id="IPR018114">
    <property type="entry name" value="TRYPSIN_HIS"/>
</dbReference>
<feature type="chain" id="PRO_5002061360" description="Peptidase S1 domain-containing protein" evidence="5">
    <location>
        <begin position="19"/>
        <end position="111"/>
    </location>
</feature>
<organism evidence="7 8">
    <name type="scientific">Oesophagostomum dentatum</name>
    <name type="common">Nodular worm</name>
    <dbReference type="NCBI Taxonomy" id="61180"/>
    <lineage>
        <taxon>Eukaryota</taxon>
        <taxon>Metazoa</taxon>
        <taxon>Ecdysozoa</taxon>
        <taxon>Nematoda</taxon>
        <taxon>Chromadorea</taxon>
        <taxon>Rhabditida</taxon>
        <taxon>Rhabditina</taxon>
        <taxon>Rhabditomorpha</taxon>
        <taxon>Strongyloidea</taxon>
        <taxon>Strongylidae</taxon>
        <taxon>Oesophagostomum</taxon>
    </lineage>
</organism>
<dbReference type="GO" id="GO:0006508">
    <property type="term" value="P:proteolysis"/>
    <property type="evidence" value="ECO:0007669"/>
    <property type="project" value="UniProtKB-KW"/>
</dbReference>
<dbReference type="InterPro" id="IPR001254">
    <property type="entry name" value="Trypsin_dom"/>
</dbReference>
<feature type="domain" description="Peptidase S1" evidence="6">
    <location>
        <begin position="49"/>
        <end position="95"/>
    </location>
</feature>
<evidence type="ECO:0000313" key="8">
    <source>
        <dbReference type="Proteomes" id="UP000053660"/>
    </source>
</evidence>
<dbReference type="InterPro" id="IPR050430">
    <property type="entry name" value="Peptidase_S1"/>
</dbReference>
<evidence type="ECO:0000313" key="7">
    <source>
        <dbReference type="EMBL" id="KHJ90396.1"/>
    </source>
</evidence>
<keyword evidence="3" id="KW-0720">Serine protease</keyword>
<evidence type="ECO:0000256" key="4">
    <source>
        <dbReference type="ARBA" id="ARBA00023157"/>
    </source>
</evidence>
<proteinExistence type="predicted"/>
<sequence>MIFTVGLVLLFSLALVRCRRITEDENRNLKRICGRSSNCKSLEYDFKVLGGTDVEPNEFPFMATLRYRIGMQFQLCGGSLISPYHILTAAHCVTRKKGGNEDCDKPVEERR</sequence>
<keyword evidence="8" id="KW-1185">Reference proteome</keyword>
<dbReference type="Proteomes" id="UP000053660">
    <property type="component" value="Unassembled WGS sequence"/>
</dbReference>
<evidence type="ECO:0000259" key="6">
    <source>
        <dbReference type="Pfam" id="PF00089"/>
    </source>
</evidence>
<feature type="signal peptide" evidence="5">
    <location>
        <begin position="1"/>
        <end position="18"/>
    </location>
</feature>
<dbReference type="EMBL" id="KN553058">
    <property type="protein sequence ID" value="KHJ90396.1"/>
    <property type="molecule type" value="Genomic_DNA"/>
</dbReference>
<keyword evidence="2" id="KW-0378">Hydrolase</keyword>
<dbReference type="PANTHER" id="PTHR24276">
    <property type="entry name" value="POLYSERASE-RELATED"/>
    <property type="match status" value="1"/>
</dbReference>
<name>A0A0B1T2L0_OESDE</name>
<dbReference type="AlphaFoldDB" id="A0A0B1T2L0"/>
<dbReference type="SUPFAM" id="SSF50494">
    <property type="entry name" value="Trypsin-like serine proteases"/>
    <property type="match status" value="1"/>
</dbReference>
<dbReference type="PROSITE" id="PS00134">
    <property type="entry name" value="TRYPSIN_HIS"/>
    <property type="match status" value="1"/>
</dbReference>
<gene>
    <name evidence="7" type="ORF">OESDEN_09761</name>
</gene>
<keyword evidence="5" id="KW-0732">Signal</keyword>
<reference evidence="7 8" key="1">
    <citation type="submission" date="2014-03" db="EMBL/GenBank/DDBJ databases">
        <title>Draft genome of the hookworm Oesophagostomum dentatum.</title>
        <authorList>
            <person name="Mitreva M."/>
        </authorList>
    </citation>
    <scope>NUCLEOTIDE SEQUENCE [LARGE SCALE GENOMIC DNA]</scope>
    <source>
        <strain evidence="7 8">OD-Hann</strain>
    </source>
</reference>
<evidence type="ECO:0000256" key="3">
    <source>
        <dbReference type="ARBA" id="ARBA00022825"/>
    </source>
</evidence>
<keyword evidence="1" id="KW-0645">Protease</keyword>
<evidence type="ECO:0000256" key="2">
    <source>
        <dbReference type="ARBA" id="ARBA00022801"/>
    </source>
</evidence>
<dbReference type="OrthoDB" id="7754674at2759"/>
<dbReference type="InterPro" id="IPR009003">
    <property type="entry name" value="Peptidase_S1_PA"/>
</dbReference>